<dbReference type="EMBL" id="CAKLBY020000039">
    <property type="protein sequence ID" value="CAK7912326.1"/>
    <property type="molecule type" value="Genomic_DNA"/>
</dbReference>
<feature type="compositionally biased region" description="Acidic residues" evidence="1">
    <location>
        <begin position="309"/>
        <end position="381"/>
    </location>
</feature>
<feature type="region of interest" description="Disordered" evidence="1">
    <location>
        <begin position="307"/>
        <end position="488"/>
    </location>
</feature>
<sequence length="488" mass="52857">MADRIRASVPSSAPVPSSASVASDVGAFSAASVDSMPFSMAAKRAAADAFEGASGEEFESNGSSEQTIDGDVVVRPLVKKSKWIDEELPDVDEEEEFPQQRDERDDEELTRDLVVDGEKEGMETVTMDEGVNSRVRSGSQEMESVDLGTGRSKEVIEWIEEEEEEEGEEEVAEERKVLAGRSCGIDIVDVEDAEEEEDGDGDGYEQSSDRDIEEEEEEEEETAQVIGRARNQREARQLLQQLDGSTRSKLCLTVLEKYGEELLYGHEDARDAILVDACAQESALSLVRDAVRIRDFYARGSSAEAPVVLDDDDDNNDDSVDEDEDAVVLDDGDVEEEREDEAGGYEDEVEDADEDGETLAGGDDDDDDDDDDVVVISEEEVKETLVCEQYSESQHAGPTTDDVRCCESGKNGDACLEDTLQPVDNVGGGKLDDDKYSGDDNEKEQDMDGGGVALGDDGVALNGQGMDPGVTDEADLSALQVPIADTAT</sequence>
<proteinExistence type="predicted"/>
<feature type="region of interest" description="Disordered" evidence="1">
    <location>
        <begin position="1"/>
        <end position="23"/>
    </location>
</feature>
<accession>A0AAV1TD66</accession>
<dbReference type="Proteomes" id="UP001162060">
    <property type="component" value="Unassembled WGS sequence"/>
</dbReference>
<evidence type="ECO:0000313" key="2">
    <source>
        <dbReference type="EMBL" id="CAK7912326.1"/>
    </source>
</evidence>
<feature type="region of interest" description="Disordered" evidence="1">
    <location>
        <begin position="84"/>
        <end position="153"/>
    </location>
</feature>
<dbReference type="AlphaFoldDB" id="A0AAV1TD66"/>
<gene>
    <name evidence="2" type="ORF">PM001_LOCUS4532</name>
</gene>
<feature type="region of interest" description="Disordered" evidence="1">
    <location>
        <begin position="47"/>
        <end position="69"/>
    </location>
</feature>
<organism evidence="2 3">
    <name type="scientific">Peronospora matthiolae</name>
    <dbReference type="NCBI Taxonomy" id="2874970"/>
    <lineage>
        <taxon>Eukaryota</taxon>
        <taxon>Sar</taxon>
        <taxon>Stramenopiles</taxon>
        <taxon>Oomycota</taxon>
        <taxon>Peronosporomycetes</taxon>
        <taxon>Peronosporales</taxon>
        <taxon>Peronosporaceae</taxon>
        <taxon>Peronospora</taxon>
    </lineage>
</organism>
<feature type="compositionally biased region" description="Low complexity" evidence="1">
    <location>
        <begin position="7"/>
        <end position="23"/>
    </location>
</feature>
<evidence type="ECO:0000256" key="1">
    <source>
        <dbReference type="SAM" id="MobiDB-lite"/>
    </source>
</evidence>
<feature type="compositionally biased region" description="Acidic residues" evidence="1">
    <location>
        <begin position="188"/>
        <end position="203"/>
    </location>
</feature>
<feature type="region of interest" description="Disordered" evidence="1">
    <location>
        <begin position="186"/>
        <end position="230"/>
    </location>
</feature>
<evidence type="ECO:0000313" key="3">
    <source>
        <dbReference type="Proteomes" id="UP001162060"/>
    </source>
</evidence>
<name>A0AAV1TD66_9STRA</name>
<protein>
    <submittedName>
        <fullName evidence="2">Uncharacterized protein</fullName>
    </submittedName>
</protein>
<feature type="compositionally biased region" description="Acidic residues" evidence="1">
    <location>
        <begin position="211"/>
        <end position="222"/>
    </location>
</feature>
<reference evidence="2" key="1">
    <citation type="submission" date="2024-01" db="EMBL/GenBank/DDBJ databases">
        <authorList>
            <person name="Webb A."/>
        </authorList>
    </citation>
    <scope>NUCLEOTIDE SEQUENCE</scope>
    <source>
        <strain evidence="2">Pm1</strain>
    </source>
</reference>
<feature type="compositionally biased region" description="Basic and acidic residues" evidence="1">
    <location>
        <begin position="110"/>
        <end position="122"/>
    </location>
</feature>
<feature type="compositionally biased region" description="Acidic residues" evidence="1">
    <location>
        <begin position="86"/>
        <end position="97"/>
    </location>
</feature>
<feature type="compositionally biased region" description="Basic and acidic residues" evidence="1">
    <location>
        <begin position="430"/>
        <end position="446"/>
    </location>
</feature>
<comment type="caution">
    <text evidence="2">The sequence shown here is derived from an EMBL/GenBank/DDBJ whole genome shotgun (WGS) entry which is preliminary data.</text>
</comment>